<feature type="transmembrane region" description="Helical" evidence="8">
    <location>
        <begin position="400"/>
        <end position="421"/>
    </location>
</feature>
<dbReference type="Proteomes" id="UP001410394">
    <property type="component" value="Unassembled WGS sequence"/>
</dbReference>
<feature type="transmembrane region" description="Helical" evidence="8">
    <location>
        <begin position="98"/>
        <end position="118"/>
    </location>
</feature>
<evidence type="ECO:0000313" key="10">
    <source>
        <dbReference type="EMBL" id="MEN3069402.1"/>
    </source>
</evidence>
<evidence type="ECO:0000256" key="5">
    <source>
        <dbReference type="ARBA" id="ARBA00022692"/>
    </source>
</evidence>
<feature type="transmembrane region" description="Helical" evidence="8">
    <location>
        <begin position="502"/>
        <end position="522"/>
    </location>
</feature>
<sequence>MKMSLSRATVILLLGLAVLVPLGLIAYQSLLTGPFFLPANTFSLDAFRFVFDDPDFYVAFKNSAFIALGMALIAVPLGGVLAFLLVRCDLPGSRWLEPLVLIPVFVSPVVLAFGYVVALGPAGFFSALWIEHIGNLPWNIYSLTSIAIIAGLTHVPHVYLYSSSALKNIGSDLEEAARISGAGPFRVALNVSLPMVSPALMYAAVLVFFLGFEIFGLPLVLGDPEGHLVLTTYLYKLANKLGTPSYQLMAAVAMCIIAITVPLVLLQRLLLRSANRYVSLKGKATRQKALSLGPWKWLALGILGFWLLLTVVIPLMGITLRAFVSNWGIGVNPLDVLTLNNFRAVFEDSNMIRAILNTLALGVFGGAVAVACYTMIGLAAHRKHDGWTRFIDYMVMTPRAVPGLLAGLAVFWVFLFVPLLAPLRTTIISIWVAYTVVWLAYGMRLIQSAMLQVGPELEEAALSTGAKPGRVARDVTLPLIRNGLLASWLLIFMIFEREYSTGVYLLSPGTEVIGSVLVSLWGTGAIDIVAALSLINIVLVGSGLAIALRFGVRLHD</sequence>
<feature type="transmembrane region" description="Helical" evidence="8">
    <location>
        <begin position="297"/>
        <end position="318"/>
    </location>
</feature>
<gene>
    <name evidence="10" type="ORF">ABDB84_12995</name>
</gene>
<feature type="domain" description="ABC transmembrane type-1" evidence="9">
    <location>
        <begin position="60"/>
        <end position="267"/>
    </location>
</feature>
<dbReference type="EMBL" id="JBDIVE010000007">
    <property type="protein sequence ID" value="MEN3069402.1"/>
    <property type="molecule type" value="Genomic_DNA"/>
</dbReference>
<proteinExistence type="inferred from homology"/>
<evidence type="ECO:0000256" key="4">
    <source>
        <dbReference type="ARBA" id="ARBA00022519"/>
    </source>
</evidence>
<feature type="transmembrane region" description="Helical" evidence="8">
    <location>
        <begin position="428"/>
        <end position="446"/>
    </location>
</feature>
<dbReference type="InterPro" id="IPR035906">
    <property type="entry name" value="MetI-like_sf"/>
</dbReference>
<reference evidence="10 11" key="1">
    <citation type="journal article" date="2018" name="Int. J. Syst. Evol. Microbiol.">
        <title>Uliginosibacterium sediminicola sp. nov., isolated from freshwater sediment.</title>
        <authorList>
            <person name="Hwang W.M."/>
            <person name="Kim S.M."/>
            <person name="Kang K."/>
            <person name="Ahn T.Y."/>
        </authorList>
    </citation>
    <scope>NUCLEOTIDE SEQUENCE [LARGE SCALE GENOMIC DNA]</scope>
    <source>
        <strain evidence="10 11">M1-21</strain>
    </source>
</reference>
<feature type="transmembrane region" description="Helical" evidence="8">
    <location>
        <begin position="64"/>
        <end position="86"/>
    </location>
</feature>
<protein>
    <submittedName>
        <fullName evidence="10">Iron ABC transporter permease</fullName>
    </submittedName>
</protein>
<dbReference type="PANTHER" id="PTHR43357:SF4">
    <property type="entry name" value="INNER MEMBRANE ABC TRANSPORTER PERMEASE PROTEIN YDCV"/>
    <property type="match status" value="1"/>
</dbReference>
<keyword evidence="6 8" id="KW-1133">Transmembrane helix</keyword>
<dbReference type="InterPro" id="IPR000515">
    <property type="entry name" value="MetI-like"/>
</dbReference>
<keyword evidence="3" id="KW-1003">Cell membrane</keyword>
<comment type="caution">
    <text evidence="10">The sequence shown here is derived from an EMBL/GenBank/DDBJ whole genome shotgun (WGS) entry which is preliminary data.</text>
</comment>
<evidence type="ECO:0000259" key="9">
    <source>
        <dbReference type="PROSITE" id="PS50928"/>
    </source>
</evidence>
<feature type="transmembrane region" description="Helical" evidence="8">
    <location>
        <begin position="528"/>
        <end position="552"/>
    </location>
</feature>
<evidence type="ECO:0000256" key="6">
    <source>
        <dbReference type="ARBA" id="ARBA00022989"/>
    </source>
</evidence>
<dbReference type="PROSITE" id="PS50928">
    <property type="entry name" value="ABC_TM1"/>
    <property type="match status" value="2"/>
</dbReference>
<feature type="transmembrane region" description="Helical" evidence="8">
    <location>
        <begin position="199"/>
        <end position="221"/>
    </location>
</feature>
<evidence type="ECO:0000256" key="1">
    <source>
        <dbReference type="ARBA" id="ARBA00004429"/>
    </source>
</evidence>
<feature type="transmembrane region" description="Helical" evidence="8">
    <location>
        <begin position="246"/>
        <end position="266"/>
    </location>
</feature>
<dbReference type="PANTHER" id="PTHR43357">
    <property type="entry name" value="INNER MEMBRANE ABC TRANSPORTER PERMEASE PROTEIN YDCV"/>
    <property type="match status" value="1"/>
</dbReference>
<evidence type="ECO:0000313" key="11">
    <source>
        <dbReference type="Proteomes" id="UP001410394"/>
    </source>
</evidence>
<keyword evidence="5 8" id="KW-0812">Transmembrane</keyword>
<comment type="similarity">
    <text evidence="8">Belongs to the binding-protein-dependent transport system permease family.</text>
</comment>
<keyword evidence="4" id="KW-0997">Cell inner membrane</keyword>
<feature type="transmembrane region" description="Helical" evidence="8">
    <location>
        <begin position="138"/>
        <end position="161"/>
    </location>
</feature>
<keyword evidence="11" id="KW-1185">Reference proteome</keyword>
<accession>A0ABU9Z0F0</accession>
<feature type="transmembrane region" description="Helical" evidence="8">
    <location>
        <begin position="354"/>
        <end position="380"/>
    </location>
</feature>
<dbReference type="CDD" id="cd06261">
    <property type="entry name" value="TM_PBP2"/>
    <property type="match status" value="2"/>
</dbReference>
<evidence type="ECO:0000256" key="7">
    <source>
        <dbReference type="ARBA" id="ARBA00023136"/>
    </source>
</evidence>
<dbReference type="SUPFAM" id="SSF161098">
    <property type="entry name" value="MetI-like"/>
    <property type="match status" value="2"/>
</dbReference>
<keyword evidence="2 8" id="KW-0813">Transport</keyword>
<dbReference type="RefSeq" id="WP_345920173.1">
    <property type="nucleotide sequence ID" value="NZ_JBDIVE010000007.1"/>
</dbReference>
<comment type="subcellular location">
    <subcellularLocation>
        <location evidence="1">Cell inner membrane</location>
        <topology evidence="1">Multi-pass membrane protein</topology>
    </subcellularLocation>
    <subcellularLocation>
        <location evidence="8">Cell membrane</location>
        <topology evidence="8">Multi-pass membrane protein</topology>
    </subcellularLocation>
</comment>
<name>A0ABU9Z0F0_9RHOO</name>
<evidence type="ECO:0000256" key="2">
    <source>
        <dbReference type="ARBA" id="ARBA00022448"/>
    </source>
</evidence>
<evidence type="ECO:0000256" key="8">
    <source>
        <dbReference type="RuleBase" id="RU363032"/>
    </source>
</evidence>
<feature type="domain" description="ABC transmembrane type-1" evidence="9">
    <location>
        <begin position="355"/>
        <end position="547"/>
    </location>
</feature>
<dbReference type="Gene3D" id="1.10.3720.10">
    <property type="entry name" value="MetI-like"/>
    <property type="match status" value="2"/>
</dbReference>
<organism evidence="10 11">
    <name type="scientific">Uliginosibacterium sediminicola</name>
    <dbReference type="NCBI Taxonomy" id="2024550"/>
    <lineage>
        <taxon>Bacteria</taxon>
        <taxon>Pseudomonadati</taxon>
        <taxon>Pseudomonadota</taxon>
        <taxon>Betaproteobacteria</taxon>
        <taxon>Rhodocyclales</taxon>
        <taxon>Zoogloeaceae</taxon>
        <taxon>Uliginosibacterium</taxon>
    </lineage>
</organism>
<dbReference type="Pfam" id="PF00528">
    <property type="entry name" value="BPD_transp_1"/>
    <property type="match status" value="2"/>
</dbReference>
<evidence type="ECO:0000256" key="3">
    <source>
        <dbReference type="ARBA" id="ARBA00022475"/>
    </source>
</evidence>
<keyword evidence="7 8" id="KW-0472">Membrane</keyword>